<sequence length="357" mass="39878">MMCKQLRYLIVLLLHLTIIDATTRSESLTIKALCSIAIPLTFLPDERQCDKFYICTGRKDNSYQESKCGQGYHFSSQKKSCIKGPCATDESNATSCQKAKDGTSSVRRLRNDCTRYERCSSDGELAIVRCSYGHYFDAERNACLPVTITPAHQCSCILPEHTMLPNAKDCTSYYRCEEGKAVLQHCPTHNYYDASVNSCLLDVKGTCRPAIPAPEIGEWLSDCAGEGSRLLPHSHNCSRYLACLGSRAIELTCPYGHYFDVVSQYCAPDVAGRCHMAITAIPALVSEELISEKQTEEVVSEKQTEEAISEKQTQEVIVQEQAQQLLNNHRSPKETIHRPIIYPDGIINKLASKFLND</sequence>
<keyword evidence="9" id="KW-1185">Reference proteome</keyword>
<feature type="signal peptide" evidence="6">
    <location>
        <begin position="1"/>
        <end position="21"/>
    </location>
</feature>
<keyword evidence="2 6" id="KW-0732">Signal</keyword>
<evidence type="ECO:0000256" key="1">
    <source>
        <dbReference type="ARBA" id="ARBA00022669"/>
    </source>
</evidence>
<protein>
    <submittedName>
        <fullName evidence="8">GH15120</fullName>
    </submittedName>
</protein>
<gene>
    <name evidence="8" type="primary">Dgri\GH15120</name>
    <name evidence="8" type="ORF">Dgri_GH15120</name>
</gene>
<dbReference type="Gene3D" id="2.170.140.10">
    <property type="entry name" value="Chitin binding domain"/>
    <property type="match status" value="2"/>
</dbReference>
<evidence type="ECO:0000313" key="8">
    <source>
        <dbReference type="EMBL" id="EDV96582.1"/>
    </source>
</evidence>
<keyword evidence="4" id="KW-1015">Disulfide bond</keyword>
<keyword evidence="1" id="KW-0147">Chitin-binding</keyword>
<dbReference type="InterPro" id="IPR036508">
    <property type="entry name" value="Chitin-bd_dom_sf"/>
</dbReference>
<dbReference type="OrthoDB" id="6020543at2759"/>
<evidence type="ECO:0000256" key="2">
    <source>
        <dbReference type="ARBA" id="ARBA00022729"/>
    </source>
</evidence>
<dbReference type="FunCoup" id="B4IYP5">
    <property type="interactions" value="20"/>
</dbReference>
<dbReference type="PhylomeDB" id="B4IYP5"/>
<dbReference type="PANTHER" id="PTHR23301:SF106">
    <property type="entry name" value="CHITIN-BINDING TYPE-2 DOMAIN-CONTAINING PROTEIN-RELATED"/>
    <property type="match status" value="1"/>
</dbReference>
<evidence type="ECO:0000256" key="3">
    <source>
        <dbReference type="ARBA" id="ARBA00022737"/>
    </source>
</evidence>
<dbReference type="STRING" id="7222.B4IYP5"/>
<accession>B4IYP5</accession>
<organism evidence="9">
    <name type="scientific">Drosophila grimshawi</name>
    <name type="common">Hawaiian fruit fly</name>
    <name type="synonym">Idiomyia grimshawi</name>
    <dbReference type="NCBI Taxonomy" id="7222"/>
    <lineage>
        <taxon>Eukaryota</taxon>
        <taxon>Metazoa</taxon>
        <taxon>Ecdysozoa</taxon>
        <taxon>Arthropoda</taxon>
        <taxon>Hexapoda</taxon>
        <taxon>Insecta</taxon>
        <taxon>Pterygota</taxon>
        <taxon>Neoptera</taxon>
        <taxon>Endopterygota</taxon>
        <taxon>Diptera</taxon>
        <taxon>Brachycera</taxon>
        <taxon>Muscomorpha</taxon>
        <taxon>Ephydroidea</taxon>
        <taxon>Drosophilidae</taxon>
        <taxon>Drosophila</taxon>
        <taxon>Hawaiian Drosophila</taxon>
    </lineage>
</organism>
<keyword evidence="5" id="KW-0325">Glycoprotein</keyword>
<evidence type="ECO:0000256" key="5">
    <source>
        <dbReference type="ARBA" id="ARBA00023180"/>
    </source>
</evidence>
<dbReference type="EMBL" id="CH916366">
    <property type="protein sequence ID" value="EDV96582.1"/>
    <property type="molecule type" value="Genomic_DNA"/>
</dbReference>
<evidence type="ECO:0000256" key="4">
    <source>
        <dbReference type="ARBA" id="ARBA00023157"/>
    </source>
</evidence>
<reference evidence="8 9" key="1">
    <citation type="journal article" date="2007" name="Nature">
        <title>Evolution of genes and genomes on the Drosophila phylogeny.</title>
        <authorList>
            <consortium name="Drosophila 12 Genomes Consortium"/>
            <person name="Clark A.G."/>
            <person name="Eisen M.B."/>
            <person name="Smith D.R."/>
            <person name="Bergman C.M."/>
            <person name="Oliver B."/>
            <person name="Markow T.A."/>
            <person name="Kaufman T.C."/>
            <person name="Kellis M."/>
            <person name="Gelbart W."/>
            <person name="Iyer V.N."/>
            <person name="Pollard D.A."/>
            <person name="Sackton T.B."/>
            <person name="Larracuente A.M."/>
            <person name="Singh N.D."/>
            <person name="Abad J.P."/>
            <person name="Abt D.N."/>
            <person name="Adryan B."/>
            <person name="Aguade M."/>
            <person name="Akashi H."/>
            <person name="Anderson W.W."/>
            <person name="Aquadro C.F."/>
            <person name="Ardell D.H."/>
            <person name="Arguello R."/>
            <person name="Artieri C.G."/>
            <person name="Barbash D.A."/>
            <person name="Barker D."/>
            <person name="Barsanti P."/>
            <person name="Batterham P."/>
            <person name="Batzoglou S."/>
            <person name="Begun D."/>
            <person name="Bhutkar A."/>
            <person name="Blanco E."/>
            <person name="Bosak S.A."/>
            <person name="Bradley R.K."/>
            <person name="Brand A.D."/>
            <person name="Brent M.R."/>
            <person name="Brooks A.N."/>
            <person name="Brown R.H."/>
            <person name="Butlin R.K."/>
            <person name="Caggese C."/>
            <person name="Calvi B.R."/>
            <person name="Bernardo de Carvalho A."/>
            <person name="Caspi A."/>
            <person name="Castrezana S."/>
            <person name="Celniker S.E."/>
            <person name="Chang J.L."/>
            <person name="Chapple C."/>
            <person name="Chatterji S."/>
            <person name="Chinwalla A."/>
            <person name="Civetta A."/>
            <person name="Clifton S.W."/>
            <person name="Comeron J.M."/>
            <person name="Costello J.C."/>
            <person name="Coyne J.A."/>
            <person name="Daub J."/>
            <person name="David R.G."/>
            <person name="Delcher A.L."/>
            <person name="Delehaunty K."/>
            <person name="Do C.B."/>
            <person name="Ebling H."/>
            <person name="Edwards K."/>
            <person name="Eickbush T."/>
            <person name="Evans J.D."/>
            <person name="Filipski A."/>
            <person name="Findeiss S."/>
            <person name="Freyhult E."/>
            <person name="Fulton L."/>
            <person name="Fulton R."/>
            <person name="Garcia A.C."/>
            <person name="Gardiner A."/>
            <person name="Garfield D.A."/>
            <person name="Garvin B.E."/>
            <person name="Gibson G."/>
            <person name="Gilbert D."/>
            <person name="Gnerre S."/>
            <person name="Godfrey J."/>
            <person name="Good R."/>
            <person name="Gotea V."/>
            <person name="Gravely B."/>
            <person name="Greenberg A.J."/>
            <person name="Griffiths-Jones S."/>
            <person name="Gross S."/>
            <person name="Guigo R."/>
            <person name="Gustafson E.A."/>
            <person name="Haerty W."/>
            <person name="Hahn M.W."/>
            <person name="Halligan D.L."/>
            <person name="Halpern A.L."/>
            <person name="Halter G.M."/>
            <person name="Han M.V."/>
            <person name="Heger A."/>
            <person name="Hillier L."/>
            <person name="Hinrichs A.S."/>
            <person name="Holmes I."/>
            <person name="Hoskins R.A."/>
            <person name="Hubisz M.J."/>
            <person name="Hultmark D."/>
            <person name="Huntley M.A."/>
            <person name="Jaffe D.B."/>
            <person name="Jagadeeshan S."/>
            <person name="Jeck W.R."/>
            <person name="Johnson J."/>
            <person name="Jones C.D."/>
            <person name="Jordan W.C."/>
            <person name="Karpen G.H."/>
            <person name="Kataoka E."/>
            <person name="Keightley P.D."/>
            <person name="Kheradpour P."/>
            <person name="Kirkness E.F."/>
            <person name="Koerich L.B."/>
            <person name="Kristiansen K."/>
            <person name="Kudrna D."/>
            <person name="Kulathinal R.J."/>
            <person name="Kumar S."/>
            <person name="Kwok R."/>
            <person name="Lander E."/>
            <person name="Langley C.H."/>
            <person name="Lapoint R."/>
            <person name="Lazzaro B.P."/>
            <person name="Lee S.J."/>
            <person name="Levesque L."/>
            <person name="Li R."/>
            <person name="Lin C.F."/>
            <person name="Lin M.F."/>
            <person name="Lindblad-Toh K."/>
            <person name="Llopart A."/>
            <person name="Long M."/>
            <person name="Low L."/>
            <person name="Lozovsky E."/>
            <person name="Lu J."/>
            <person name="Luo M."/>
            <person name="Machado C.A."/>
            <person name="Makalowski W."/>
            <person name="Marzo M."/>
            <person name="Matsuda M."/>
            <person name="Matzkin L."/>
            <person name="McAllister B."/>
            <person name="McBride C.S."/>
            <person name="McKernan B."/>
            <person name="McKernan K."/>
            <person name="Mendez-Lago M."/>
            <person name="Minx P."/>
            <person name="Mollenhauer M.U."/>
            <person name="Montooth K."/>
            <person name="Mount S.M."/>
            <person name="Mu X."/>
            <person name="Myers E."/>
            <person name="Negre B."/>
            <person name="Newfeld S."/>
            <person name="Nielsen R."/>
            <person name="Noor M.A."/>
            <person name="O'Grady P."/>
            <person name="Pachter L."/>
            <person name="Papaceit M."/>
            <person name="Parisi M.J."/>
            <person name="Parisi M."/>
            <person name="Parts L."/>
            <person name="Pedersen J.S."/>
            <person name="Pesole G."/>
            <person name="Phillippy A.M."/>
            <person name="Ponting C.P."/>
            <person name="Pop M."/>
            <person name="Porcelli D."/>
            <person name="Powell J.R."/>
            <person name="Prohaska S."/>
            <person name="Pruitt K."/>
            <person name="Puig M."/>
            <person name="Quesneville H."/>
            <person name="Ram K.R."/>
            <person name="Rand D."/>
            <person name="Rasmussen M.D."/>
            <person name="Reed L.K."/>
            <person name="Reenan R."/>
            <person name="Reily A."/>
            <person name="Remington K.A."/>
            <person name="Rieger T.T."/>
            <person name="Ritchie M.G."/>
            <person name="Robin C."/>
            <person name="Rogers Y.H."/>
            <person name="Rohde C."/>
            <person name="Rozas J."/>
            <person name="Rubenfield M.J."/>
            <person name="Ruiz A."/>
            <person name="Russo S."/>
            <person name="Salzberg S.L."/>
            <person name="Sanchez-Gracia A."/>
            <person name="Saranga D.J."/>
            <person name="Sato H."/>
            <person name="Schaeffer S.W."/>
            <person name="Schatz M.C."/>
            <person name="Schlenke T."/>
            <person name="Schwartz R."/>
            <person name="Segarra C."/>
            <person name="Singh R.S."/>
            <person name="Sirot L."/>
            <person name="Sirota M."/>
            <person name="Sisneros N.B."/>
            <person name="Smith C.D."/>
            <person name="Smith T.F."/>
            <person name="Spieth J."/>
            <person name="Stage D.E."/>
            <person name="Stark A."/>
            <person name="Stephan W."/>
            <person name="Strausberg R.L."/>
            <person name="Strempel S."/>
            <person name="Sturgill D."/>
            <person name="Sutton G."/>
            <person name="Sutton G.G."/>
            <person name="Tao W."/>
            <person name="Teichmann S."/>
            <person name="Tobari Y.N."/>
            <person name="Tomimura Y."/>
            <person name="Tsolas J.M."/>
            <person name="Valente V.L."/>
            <person name="Venter E."/>
            <person name="Venter J.C."/>
            <person name="Vicario S."/>
            <person name="Vieira F.G."/>
            <person name="Vilella A.J."/>
            <person name="Villasante A."/>
            <person name="Walenz B."/>
            <person name="Wang J."/>
            <person name="Wasserman M."/>
            <person name="Watts T."/>
            <person name="Wilson D."/>
            <person name="Wilson R.K."/>
            <person name="Wing R.A."/>
            <person name="Wolfner M.F."/>
            <person name="Wong A."/>
            <person name="Wong G.K."/>
            <person name="Wu C.I."/>
            <person name="Wu G."/>
            <person name="Yamamoto D."/>
            <person name="Yang H.P."/>
            <person name="Yang S.P."/>
            <person name="Yorke J.A."/>
            <person name="Yoshida K."/>
            <person name="Zdobnov E."/>
            <person name="Zhang P."/>
            <person name="Zhang Y."/>
            <person name="Zimin A.V."/>
            <person name="Baldwin J."/>
            <person name="Abdouelleil A."/>
            <person name="Abdulkadir J."/>
            <person name="Abebe A."/>
            <person name="Abera B."/>
            <person name="Abreu J."/>
            <person name="Acer S.C."/>
            <person name="Aftuck L."/>
            <person name="Alexander A."/>
            <person name="An P."/>
            <person name="Anderson E."/>
            <person name="Anderson S."/>
            <person name="Arachi H."/>
            <person name="Azer M."/>
            <person name="Bachantsang P."/>
            <person name="Barry A."/>
            <person name="Bayul T."/>
            <person name="Berlin A."/>
            <person name="Bessette D."/>
            <person name="Bloom T."/>
            <person name="Blye J."/>
            <person name="Boguslavskiy L."/>
            <person name="Bonnet C."/>
            <person name="Boukhgalter B."/>
            <person name="Bourzgui I."/>
            <person name="Brown A."/>
            <person name="Cahill P."/>
            <person name="Channer S."/>
            <person name="Cheshatsang Y."/>
            <person name="Chuda L."/>
            <person name="Citroen M."/>
            <person name="Collymore A."/>
            <person name="Cooke P."/>
            <person name="Costello M."/>
            <person name="D'Aco K."/>
            <person name="Daza R."/>
            <person name="De Haan G."/>
            <person name="DeGray S."/>
            <person name="DeMaso C."/>
            <person name="Dhargay N."/>
            <person name="Dooley K."/>
            <person name="Dooley E."/>
            <person name="Doricent M."/>
            <person name="Dorje P."/>
            <person name="Dorjee K."/>
            <person name="Dupes A."/>
            <person name="Elong R."/>
            <person name="Falk J."/>
            <person name="Farina A."/>
            <person name="Faro S."/>
            <person name="Ferguson D."/>
            <person name="Fisher S."/>
            <person name="Foley C.D."/>
            <person name="Franke A."/>
            <person name="Friedrich D."/>
            <person name="Gadbois L."/>
            <person name="Gearin G."/>
            <person name="Gearin C.R."/>
            <person name="Giannoukos G."/>
            <person name="Goode T."/>
            <person name="Graham J."/>
            <person name="Grandbois E."/>
            <person name="Grewal S."/>
            <person name="Gyaltsen K."/>
            <person name="Hafez N."/>
            <person name="Hagos B."/>
            <person name="Hall J."/>
            <person name="Henson C."/>
            <person name="Hollinger A."/>
            <person name="Honan T."/>
            <person name="Huard M.D."/>
            <person name="Hughes L."/>
            <person name="Hurhula B."/>
            <person name="Husby M.E."/>
            <person name="Kamat A."/>
            <person name="Kanga B."/>
            <person name="Kashin S."/>
            <person name="Khazanovich D."/>
            <person name="Kisner P."/>
            <person name="Lance K."/>
            <person name="Lara M."/>
            <person name="Lee W."/>
            <person name="Lennon N."/>
            <person name="Letendre F."/>
            <person name="LeVine R."/>
            <person name="Lipovsky A."/>
            <person name="Liu X."/>
            <person name="Liu J."/>
            <person name="Liu S."/>
            <person name="Lokyitsang T."/>
            <person name="Lokyitsang Y."/>
            <person name="Lubonja R."/>
            <person name="Lui A."/>
            <person name="MacDonald P."/>
            <person name="Magnisalis V."/>
            <person name="Maru K."/>
            <person name="Matthews C."/>
            <person name="McCusker W."/>
            <person name="McDonough S."/>
            <person name="Mehta T."/>
            <person name="Meldrim J."/>
            <person name="Meneus L."/>
            <person name="Mihai O."/>
            <person name="Mihalev A."/>
            <person name="Mihova T."/>
            <person name="Mittelman R."/>
            <person name="Mlenga V."/>
            <person name="Montmayeur A."/>
            <person name="Mulrain L."/>
            <person name="Navidi A."/>
            <person name="Naylor J."/>
            <person name="Negash T."/>
            <person name="Nguyen T."/>
            <person name="Nguyen N."/>
            <person name="Nicol R."/>
            <person name="Norbu C."/>
            <person name="Norbu N."/>
            <person name="Novod N."/>
            <person name="O'Neill B."/>
            <person name="Osman S."/>
            <person name="Markiewicz E."/>
            <person name="Oyono O.L."/>
            <person name="Patti C."/>
            <person name="Phunkhang P."/>
            <person name="Pierre F."/>
            <person name="Priest M."/>
            <person name="Raghuraman S."/>
            <person name="Rege F."/>
            <person name="Reyes R."/>
            <person name="Rise C."/>
            <person name="Rogov P."/>
            <person name="Ross K."/>
            <person name="Ryan E."/>
            <person name="Settipalli S."/>
            <person name="Shea T."/>
            <person name="Sherpa N."/>
            <person name="Shi L."/>
            <person name="Shih D."/>
            <person name="Sparrow T."/>
            <person name="Spaulding J."/>
            <person name="Stalker J."/>
            <person name="Stange-Thomann N."/>
            <person name="Stavropoulos S."/>
            <person name="Stone C."/>
            <person name="Strader C."/>
            <person name="Tesfaye S."/>
            <person name="Thomson T."/>
            <person name="Thoulutsang Y."/>
            <person name="Thoulutsang D."/>
            <person name="Topham K."/>
            <person name="Topping I."/>
            <person name="Tsamla T."/>
            <person name="Vassiliev H."/>
            <person name="Vo A."/>
            <person name="Wangchuk T."/>
            <person name="Wangdi T."/>
            <person name="Weiand M."/>
            <person name="Wilkinson J."/>
            <person name="Wilson A."/>
            <person name="Yadav S."/>
            <person name="Young G."/>
            <person name="Yu Q."/>
            <person name="Zembek L."/>
            <person name="Zhong D."/>
            <person name="Zimmer A."/>
            <person name="Zwirko Z."/>
            <person name="Jaffe D.B."/>
            <person name="Alvarez P."/>
            <person name="Brockman W."/>
            <person name="Butler J."/>
            <person name="Chin C."/>
            <person name="Gnerre S."/>
            <person name="Grabherr M."/>
            <person name="Kleber M."/>
            <person name="Mauceli E."/>
            <person name="MacCallum I."/>
        </authorList>
    </citation>
    <scope>NUCLEOTIDE SEQUENCE [LARGE SCALE GENOMIC DNA]</scope>
    <source>
        <strain evidence="9">Tucson 15287-2541.00</strain>
    </source>
</reference>
<dbReference type="AlphaFoldDB" id="B4IYP5"/>
<dbReference type="HOGENOM" id="CLU_070422_0_0_1"/>
<evidence type="ECO:0000313" key="9">
    <source>
        <dbReference type="Proteomes" id="UP000001070"/>
    </source>
</evidence>
<evidence type="ECO:0000259" key="7">
    <source>
        <dbReference type="PROSITE" id="PS50940"/>
    </source>
</evidence>
<dbReference type="SUPFAM" id="SSF57625">
    <property type="entry name" value="Invertebrate chitin-binding proteins"/>
    <property type="match status" value="4"/>
</dbReference>
<feature type="domain" description="Chitin-binding type-2" evidence="7">
    <location>
        <begin position="220"/>
        <end position="276"/>
    </location>
</feature>
<dbReference type="InParanoid" id="B4IYP5"/>
<keyword evidence="3" id="KW-0677">Repeat</keyword>
<dbReference type="Proteomes" id="UP000001070">
    <property type="component" value="Unassembled WGS sequence"/>
</dbReference>
<dbReference type="InterPro" id="IPR002557">
    <property type="entry name" value="Chitin-bd_dom"/>
</dbReference>
<feature type="domain" description="Chitin-binding type-2" evidence="7">
    <location>
        <begin position="93"/>
        <end position="143"/>
    </location>
</feature>
<dbReference type="PANTHER" id="PTHR23301">
    <property type="entry name" value="CHITIN BINDING PERITROPHIN-A"/>
    <property type="match status" value="1"/>
</dbReference>
<dbReference type="SMART" id="SM00494">
    <property type="entry name" value="ChtBD2"/>
    <property type="match status" value="4"/>
</dbReference>
<dbReference type="InterPro" id="IPR051940">
    <property type="entry name" value="Chitin_bind-dev_reg"/>
</dbReference>
<dbReference type="GO" id="GO:0008061">
    <property type="term" value="F:chitin binding"/>
    <property type="evidence" value="ECO:0007669"/>
    <property type="project" value="UniProtKB-KW"/>
</dbReference>
<dbReference type="OMA" id="SDCTRYR"/>
<proteinExistence type="predicted"/>
<name>B4IYP5_DROGR</name>
<feature type="domain" description="Chitin-binding type-2" evidence="7">
    <location>
        <begin position="153"/>
        <end position="209"/>
    </location>
</feature>
<dbReference type="Pfam" id="PF01607">
    <property type="entry name" value="CBM_14"/>
    <property type="match status" value="4"/>
</dbReference>
<feature type="chain" id="PRO_5002811160" evidence="6">
    <location>
        <begin position="22"/>
        <end position="357"/>
    </location>
</feature>
<feature type="domain" description="Chitin-binding type-2" evidence="7">
    <location>
        <begin position="31"/>
        <end position="81"/>
    </location>
</feature>
<dbReference type="eggNOG" id="ENOG502T906">
    <property type="taxonomic scope" value="Eukaryota"/>
</dbReference>
<dbReference type="PROSITE" id="PS50940">
    <property type="entry name" value="CHIT_BIND_II"/>
    <property type="match status" value="4"/>
</dbReference>
<dbReference type="GO" id="GO:0005576">
    <property type="term" value="C:extracellular region"/>
    <property type="evidence" value="ECO:0007669"/>
    <property type="project" value="InterPro"/>
</dbReference>
<evidence type="ECO:0000256" key="6">
    <source>
        <dbReference type="SAM" id="SignalP"/>
    </source>
</evidence>